<accession>A0A0V0S6S3</accession>
<sequence length="69" mass="7942">MQNYKKPEKIDAKIGQLLYLFLLCTTAHKPWLGIVVIVVGRFQQHGLIMGNRLPTWEIFEPSLVQYSIG</sequence>
<feature type="transmembrane region" description="Helical" evidence="1">
    <location>
        <begin position="17"/>
        <end position="39"/>
    </location>
</feature>
<keyword evidence="1" id="KW-0472">Membrane</keyword>
<gene>
    <name evidence="2" type="ORF">T07_13399</name>
</gene>
<protein>
    <submittedName>
        <fullName evidence="2">Uncharacterized protein</fullName>
    </submittedName>
</protein>
<keyword evidence="3" id="KW-1185">Reference proteome</keyword>
<evidence type="ECO:0000313" key="3">
    <source>
        <dbReference type="Proteomes" id="UP000054630"/>
    </source>
</evidence>
<comment type="caution">
    <text evidence="2">The sequence shown here is derived from an EMBL/GenBank/DDBJ whole genome shotgun (WGS) entry which is preliminary data.</text>
</comment>
<dbReference type="AlphaFoldDB" id="A0A0V0S6S3"/>
<keyword evidence="1" id="KW-1133">Transmembrane helix</keyword>
<organism evidence="2 3">
    <name type="scientific">Trichinella nelsoni</name>
    <dbReference type="NCBI Taxonomy" id="6336"/>
    <lineage>
        <taxon>Eukaryota</taxon>
        <taxon>Metazoa</taxon>
        <taxon>Ecdysozoa</taxon>
        <taxon>Nematoda</taxon>
        <taxon>Enoplea</taxon>
        <taxon>Dorylaimia</taxon>
        <taxon>Trichinellida</taxon>
        <taxon>Trichinellidae</taxon>
        <taxon>Trichinella</taxon>
    </lineage>
</organism>
<proteinExistence type="predicted"/>
<dbReference type="EMBL" id="JYDL01000032">
    <property type="protein sequence ID" value="KRX22376.1"/>
    <property type="molecule type" value="Genomic_DNA"/>
</dbReference>
<keyword evidence="1" id="KW-0812">Transmembrane</keyword>
<reference evidence="2 3" key="1">
    <citation type="submission" date="2015-01" db="EMBL/GenBank/DDBJ databases">
        <title>Evolution of Trichinella species and genotypes.</title>
        <authorList>
            <person name="Korhonen P.K."/>
            <person name="Edoardo P."/>
            <person name="Giuseppe L.R."/>
            <person name="Gasser R.B."/>
        </authorList>
    </citation>
    <scope>NUCLEOTIDE SEQUENCE [LARGE SCALE GENOMIC DNA]</scope>
    <source>
        <strain evidence="2">ISS37</strain>
    </source>
</reference>
<name>A0A0V0S6S3_9BILA</name>
<evidence type="ECO:0000256" key="1">
    <source>
        <dbReference type="SAM" id="Phobius"/>
    </source>
</evidence>
<dbReference type="Proteomes" id="UP000054630">
    <property type="component" value="Unassembled WGS sequence"/>
</dbReference>
<evidence type="ECO:0000313" key="2">
    <source>
        <dbReference type="EMBL" id="KRX22376.1"/>
    </source>
</evidence>